<evidence type="ECO:0000259" key="4">
    <source>
        <dbReference type="Pfam" id="PF05746"/>
    </source>
</evidence>
<evidence type="ECO:0000256" key="1">
    <source>
        <dbReference type="ARBA" id="ARBA00022598"/>
    </source>
</evidence>
<evidence type="ECO:0000313" key="6">
    <source>
        <dbReference type="Proteomes" id="UP000248966"/>
    </source>
</evidence>
<dbReference type="GO" id="GO:0004814">
    <property type="term" value="F:arginine-tRNA ligase activity"/>
    <property type="evidence" value="ECO:0007669"/>
    <property type="project" value="InterPro"/>
</dbReference>
<dbReference type="Pfam" id="PF05746">
    <property type="entry name" value="DALR_1"/>
    <property type="match status" value="1"/>
</dbReference>
<dbReference type="SUPFAM" id="SSF47323">
    <property type="entry name" value="Anticodon-binding domain of a subclass of class I aminoacyl-tRNA synthetases"/>
    <property type="match status" value="1"/>
</dbReference>
<protein>
    <recommendedName>
        <fullName evidence="4">DALR anticodon binding domain-containing protein</fullName>
    </recommendedName>
</protein>
<evidence type="ECO:0000313" key="5">
    <source>
        <dbReference type="EMBL" id="RAN99178.1"/>
    </source>
</evidence>
<dbReference type="AlphaFoldDB" id="A0A328N7A2"/>
<evidence type="ECO:0000256" key="3">
    <source>
        <dbReference type="ARBA" id="ARBA00022840"/>
    </source>
</evidence>
<keyword evidence="2" id="KW-0547">Nucleotide-binding</keyword>
<gene>
    <name evidence="5" type="ORF">LAH08_03916</name>
</gene>
<organism evidence="5 6">
    <name type="scientific">Micromonospora noduli</name>
    <dbReference type="NCBI Taxonomy" id="709876"/>
    <lineage>
        <taxon>Bacteria</taxon>
        <taxon>Bacillati</taxon>
        <taxon>Actinomycetota</taxon>
        <taxon>Actinomycetes</taxon>
        <taxon>Micromonosporales</taxon>
        <taxon>Micromonosporaceae</taxon>
        <taxon>Micromonospora</taxon>
    </lineage>
</organism>
<feature type="domain" description="DALR anticodon binding" evidence="4">
    <location>
        <begin position="3"/>
        <end position="38"/>
    </location>
</feature>
<comment type="caution">
    <text evidence="5">The sequence shown here is derived from an EMBL/GenBank/DDBJ whole genome shotgun (WGS) entry which is preliminary data.</text>
</comment>
<accession>A0A328N7A2</accession>
<dbReference type="InterPro" id="IPR009080">
    <property type="entry name" value="tRNAsynth_Ia_anticodon-bd"/>
</dbReference>
<dbReference type="Gene3D" id="1.10.730.10">
    <property type="entry name" value="Isoleucyl-tRNA Synthetase, Domain 1"/>
    <property type="match status" value="1"/>
</dbReference>
<proteinExistence type="predicted"/>
<sequence>MLRATDELRESRLLLAELTARTLRQGLHLLGICTLERM</sequence>
<keyword evidence="3" id="KW-0067">ATP-binding</keyword>
<keyword evidence="1" id="KW-0436">Ligase</keyword>
<dbReference type="GO" id="GO:0006420">
    <property type="term" value="P:arginyl-tRNA aminoacylation"/>
    <property type="evidence" value="ECO:0007669"/>
    <property type="project" value="InterPro"/>
</dbReference>
<dbReference type="EMBL" id="PYAA01000023">
    <property type="protein sequence ID" value="RAN99178.1"/>
    <property type="molecule type" value="Genomic_DNA"/>
</dbReference>
<dbReference type="GO" id="GO:0005524">
    <property type="term" value="F:ATP binding"/>
    <property type="evidence" value="ECO:0007669"/>
    <property type="project" value="UniProtKB-KW"/>
</dbReference>
<dbReference type="InterPro" id="IPR008909">
    <property type="entry name" value="DALR_anticod-bd"/>
</dbReference>
<reference evidence="5 6" key="1">
    <citation type="submission" date="2018-03" db="EMBL/GenBank/DDBJ databases">
        <title>Defining the species Micromonospora saelicesensis and Micromonospora noduli under the framework of genomics.</title>
        <authorList>
            <person name="Riesco R."/>
            <person name="Trujillo M.E."/>
        </authorList>
    </citation>
    <scope>NUCLEOTIDE SEQUENCE [LARGE SCALE GENOMIC DNA]</scope>
    <source>
        <strain evidence="5 6">LAH08</strain>
    </source>
</reference>
<name>A0A328N7A2_9ACTN</name>
<evidence type="ECO:0000256" key="2">
    <source>
        <dbReference type="ARBA" id="ARBA00022741"/>
    </source>
</evidence>
<dbReference type="Proteomes" id="UP000248966">
    <property type="component" value="Unassembled WGS sequence"/>
</dbReference>